<evidence type="ECO:0000313" key="2">
    <source>
        <dbReference type="Proteomes" id="UP001249851"/>
    </source>
</evidence>
<dbReference type="AlphaFoldDB" id="A0AAD9QAS9"/>
<dbReference type="Proteomes" id="UP001249851">
    <property type="component" value="Unassembled WGS sequence"/>
</dbReference>
<sequence length="65" mass="6932">MPLPSADLEDVESETADITCNCNRLSKTLPGNNASTSLGPCDRFYGANDCQMTLHSTVEVKVNGV</sequence>
<reference evidence="1" key="1">
    <citation type="journal article" date="2023" name="G3 (Bethesda)">
        <title>Whole genome assembly and annotation of the endangered Caribbean coral Acropora cervicornis.</title>
        <authorList>
            <person name="Selwyn J.D."/>
            <person name="Vollmer S.V."/>
        </authorList>
    </citation>
    <scope>NUCLEOTIDE SEQUENCE</scope>
    <source>
        <strain evidence="1">K2</strain>
    </source>
</reference>
<dbReference type="EMBL" id="JARQWQ010000047">
    <property type="protein sequence ID" value="KAK2557873.1"/>
    <property type="molecule type" value="Genomic_DNA"/>
</dbReference>
<keyword evidence="2" id="KW-1185">Reference proteome</keyword>
<evidence type="ECO:0000313" key="1">
    <source>
        <dbReference type="EMBL" id="KAK2557873.1"/>
    </source>
</evidence>
<protein>
    <submittedName>
        <fullName evidence="1">Uncharacterized protein</fullName>
    </submittedName>
</protein>
<proteinExistence type="predicted"/>
<accession>A0AAD9QAS9</accession>
<name>A0AAD9QAS9_ACRCE</name>
<gene>
    <name evidence="1" type="ORF">P5673_019850</name>
</gene>
<organism evidence="1 2">
    <name type="scientific">Acropora cervicornis</name>
    <name type="common">Staghorn coral</name>
    <dbReference type="NCBI Taxonomy" id="6130"/>
    <lineage>
        <taxon>Eukaryota</taxon>
        <taxon>Metazoa</taxon>
        <taxon>Cnidaria</taxon>
        <taxon>Anthozoa</taxon>
        <taxon>Hexacorallia</taxon>
        <taxon>Scleractinia</taxon>
        <taxon>Astrocoeniina</taxon>
        <taxon>Acroporidae</taxon>
        <taxon>Acropora</taxon>
    </lineage>
</organism>
<reference evidence="1" key="2">
    <citation type="journal article" date="2023" name="Science">
        <title>Genomic signatures of disease resistance in endangered staghorn corals.</title>
        <authorList>
            <person name="Vollmer S.V."/>
            <person name="Selwyn J.D."/>
            <person name="Despard B.A."/>
            <person name="Roesel C.L."/>
        </authorList>
    </citation>
    <scope>NUCLEOTIDE SEQUENCE</scope>
    <source>
        <strain evidence="1">K2</strain>
    </source>
</reference>
<comment type="caution">
    <text evidence="1">The sequence shown here is derived from an EMBL/GenBank/DDBJ whole genome shotgun (WGS) entry which is preliminary data.</text>
</comment>